<dbReference type="CDD" id="cd06185">
    <property type="entry name" value="PDR_like"/>
    <property type="match status" value="1"/>
</dbReference>
<keyword evidence="6" id="KW-0411">Iron-sulfur</keyword>
<proteinExistence type="predicted"/>
<dbReference type="Gene3D" id="2.40.30.10">
    <property type="entry name" value="Translation factors"/>
    <property type="match status" value="1"/>
</dbReference>
<organism evidence="9">
    <name type="scientific">marine metagenome</name>
    <dbReference type="NCBI Taxonomy" id="408172"/>
    <lineage>
        <taxon>unclassified sequences</taxon>
        <taxon>metagenomes</taxon>
        <taxon>ecological metagenomes</taxon>
    </lineage>
</organism>
<dbReference type="PRINTS" id="PR00409">
    <property type="entry name" value="PHDIOXRDTASE"/>
</dbReference>
<keyword evidence="2" id="KW-0001">2Fe-2S</keyword>
<keyword evidence="5" id="KW-0408">Iron</keyword>
<dbReference type="InterPro" id="IPR036010">
    <property type="entry name" value="2Fe-2S_ferredoxin-like_sf"/>
</dbReference>
<dbReference type="InterPro" id="IPR012675">
    <property type="entry name" value="Beta-grasp_dom_sf"/>
</dbReference>
<evidence type="ECO:0000259" key="7">
    <source>
        <dbReference type="PROSITE" id="PS51085"/>
    </source>
</evidence>
<dbReference type="PROSITE" id="PS51384">
    <property type="entry name" value="FAD_FR"/>
    <property type="match status" value="1"/>
</dbReference>
<sequence length="313" mass="34943">MATLLVKSIRDTARNIKTFELVDPEGAELRAFAAGAHIEIKLPGGPERQYSLCNDPAETYRYVIAVLQEKESRGGSKALHDRVREGDLLQFSPPQNNFPLDQRGMHFTLIAGGIGVTPLLSMAHKLKALRKPFEFHMCARSEDTLPFRKELEALVEPPCMHFHITDGDVSRRLNVSSLLEQPIPAGLVYCCGPQSLMDKVAQATSNWYAKNIRFEIFTPRTLDGLDKPFDVKIASTGQIIHVDSTTTILEALRQNGIRHPFSCEVGLCRTCITGYGEGEVNHRDQDVLSLEERKKNLTVCVSRCLSDELVLNL</sequence>
<dbReference type="SUPFAM" id="SSF63380">
    <property type="entry name" value="Riboflavin synthase domain-like"/>
    <property type="match status" value="1"/>
</dbReference>
<reference evidence="9" key="1">
    <citation type="submission" date="2018-05" db="EMBL/GenBank/DDBJ databases">
        <authorList>
            <person name="Lanie J.A."/>
            <person name="Ng W.-L."/>
            <person name="Kazmierczak K.M."/>
            <person name="Andrzejewski T.M."/>
            <person name="Davidsen T.M."/>
            <person name="Wayne K.J."/>
            <person name="Tettelin H."/>
            <person name="Glass J.I."/>
            <person name="Rusch D."/>
            <person name="Podicherti R."/>
            <person name="Tsui H.-C.T."/>
            <person name="Winkler M.E."/>
        </authorList>
    </citation>
    <scope>NUCLEOTIDE SEQUENCE</scope>
</reference>
<keyword evidence="4" id="KW-0560">Oxidoreductase</keyword>
<dbReference type="InterPro" id="IPR039261">
    <property type="entry name" value="FNR_nucleotide-bd"/>
</dbReference>
<dbReference type="InterPro" id="IPR001433">
    <property type="entry name" value="OxRdtase_FAD/NAD-bd"/>
</dbReference>
<evidence type="ECO:0008006" key="10">
    <source>
        <dbReference type="Google" id="ProtNLM"/>
    </source>
</evidence>
<evidence type="ECO:0000256" key="3">
    <source>
        <dbReference type="ARBA" id="ARBA00022723"/>
    </source>
</evidence>
<dbReference type="InterPro" id="IPR017938">
    <property type="entry name" value="Riboflavin_synthase-like_b-brl"/>
</dbReference>
<evidence type="ECO:0000256" key="1">
    <source>
        <dbReference type="ARBA" id="ARBA00022630"/>
    </source>
</evidence>
<gene>
    <name evidence="9" type="ORF">METZ01_LOCUS129542</name>
</gene>
<dbReference type="SUPFAM" id="SSF52343">
    <property type="entry name" value="Ferredoxin reductase-like, C-terminal NADP-linked domain"/>
    <property type="match status" value="1"/>
</dbReference>
<dbReference type="EMBL" id="UINC01018288">
    <property type="protein sequence ID" value="SVA76688.1"/>
    <property type="molecule type" value="Genomic_DNA"/>
</dbReference>
<dbReference type="GO" id="GO:0046872">
    <property type="term" value="F:metal ion binding"/>
    <property type="evidence" value="ECO:0007669"/>
    <property type="project" value="UniProtKB-KW"/>
</dbReference>
<accession>A0A381YHY1</accession>
<feature type="domain" description="2Fe-2S ferredoxin-type" evidence="7">
    <location>
        <begin position="229"/>
        <end position="313"/>
    </location>
</feature>
<dbReference type="InterPro" id="IPR050415">
    <property type="entry name" value="MRET"/>
</dbReference>
<keyword evidence="3" id="KW-0479">Metal-binding</keyword>
<dbReference type="GO" id="GO:0051537">
    <property type="term" value="F:2 iron, 2 sulfur cluster binding"/>
    <property type="evidence" value="ECO:0007669"/>
    <property type="project" value="UniProtKB-KW"/>
</dbReference>
<dbReference type="Gene3D" id="3.40.50.80">
    <property type="entry name" value="Nucleotide-binding domain of ferredoxin-NADP reductase (FNR) module"/>
    <property type="match status" value="1"/>
</dbReference>
<dbReference type="PROSITE" id="PS51085">
    <property type="entry name" value="2FE2S_FER_2"/>
    <property type="match status" value="1"/>
</dbReference>
<evidence type="ECO:0000313" key="9">
    <source>
        <dbReference type="EMBL" id="SVA76688.1"/>
    </source>
</evidence>
<dbReference type="InterPro" id="IPR001041">
    <property type="entry name" value="2Fe-2S_ferredoxin-type"/>
</dbReference>
<dbReference type="AlphaFoldDB" id="A0A381YHY1"/>
<keyword evidence="1" id="KW-0285">Flavoprotein</keyword>
<dbReference type="InterPro" id="IPR017927">
    <property type="entry name" value="FAD-bd_FR_type"/>
</dbReference>
<protein>
    <recommendedName>
        <fullName evidence="10">FAD-binding FR-type domain-containing protein</fullName>
    </recommendedName>
</protein>
<evidence type="ECO:0000256" key="2">
    <source>
        <dbReference type="ARBA" id="ARBA00022714"/>
    </source>
</evidence>
<name>A0A381YHY1_9ZZZZ</name>
<dbReference type="Gene3D" id="3.10.20.30">
    <property type="match status" value="1"/>
</dbReference>
<feature type="domain" description="FAD-binding FR-type" evidence="8">
    <location>
        <begin position="1"/>
        <end position="101"/>
    </location>
</feature>
<evidence type="ECO:0000256" key="4">
    <source>
        <dbReference type="ARBA" id="ARBA00023002"/>
    </source>
</evidence>
<dbReference type="Pfam" id="PF00111">
    <property type="entry name" value="Fer2"/>
    <property type="match status" value="1"/>
</dbReference>
<dbReference type="PANTHER" id="PTHR47354:SF1">
    <property type="entry name" value="CARNITINE MONOOXYGENASE REDUCTASE SUBUNIT"/>
    <property type="match status" value="1"/>
</dbReference>
<evidence type="ECO:0000259" key="8">
    <source>
        <dbReference type="PROSITE" id="PS51384"/>
    </source>
</evidence>
<dbReference type="PANTHER" id="PTHR47354">
    <property type="entry name" value="NADH OXIDOREDUCTASE HCR"/>
    <property type="match status" value="1"/>
</dbReference>
<evidence type="ECO:0000256" key="5">
    <source>
        <dbReference type="ARBA" id="ARBA00023004"/>
    </source>
</evidence>
<dbReference type="SUPFAM" id="SSF54292">
    <property type="entry name" value="2Fe-2S ferredoxin-like"/>
    <property type="match status" value="1"/>
</dbReference>
<dbReference type="GO" id="GO:0016491">
    <property type="term" value="F:oxidoreductase activity"/>
    <property type="evidence" value="ECO:0007669"/>
    <property type="project" value="UniProtKB-KW"/>
</dbReference>
<evidence type="ECO:0000256" key="6">
    <source>
        <dbReference type="ARBA" id="ARBA00023014"/>
    </source>
</evidence>
<dbReference type="Pfam" id="PF00175">
    <property type="entry name" value="NAD_binding_1"/>
    <property type="match status" value="1"/>
</dbReference>
<dbReference type="CDD" id="cd00207">
    <property type="entry name" value="fer2"/>
    <property type="match status" value="1"/>
</dbReference>